<dbReference type="Proteomes" id="UP000199437">
    <property type="component" value="Unassembled WGS sequence"/>
</dbReference>
<keyword evidence="4" id="KW-0808">Transferase</keyword>
<dbReference type="InterPro" id="IPR036890">
    <property type="entry name" value="HATPase_C_sf"/>
</dbReference>
<feature type="transmembrane region" description="Helical" evidence="2">
    <location>
        <begin position="9"/>
        <end position="26"/>
    </location>
</feature>
<keyword evidence="1" id="KW-0175">Coiled coil</keyword>
<dbReference type="Pfam" id="PF06580">
    <property type="entry name" value="His_kinase"/>
    <property type="match status" value="1"/>
</dbReference>
<dbReference type="InterPro" id="IPR050640">
    <property type="entry name" value="Bact_2-comp_sensor_kinase"/>
</dbReference>
<proteinExistence type="predicted"/>
<dbReference type="InterPro" id="IPR010559">
    <property type="entry name" value="Sig_transdc_His_kin_internal"/>
</dbReference>
<evidence type="ECO:0000313" key="5">
    <source>
        <dbReference type="Proteomes" id="UP000199437"/>
    </source>
</evidence>
<feature type="transmembrane region" description="Helical" evidence="2">
    <location>
        <begin position="46"/>
        <end position="64"/>
    </location>
</feature>
<keyword evidence="4" id="KW-0418">Kinase</keyword>
<dbReference type="EMBL" id="FOIR01000001">
    <property type="protein sequence ID" value="SEV99648.1"/>
    <property type="molecule type" value="Genomic_DNA"/>
</dbReference>
<feature type="domain" description="Signal transduction histidine kinase internal region" evidence="3">
    <location>
        <begin position="152"/>
        <end position="229"/>
    </location>
</feature>
<protein>
    <submittedName>
        <fullName evidence="4">Histidine kinase</fullName>
    </submittedName>
</protein>
<dbReference type="GO" id="GO:0016020">
    <property type="term" value="C:membrane"/>
    <property type="evidence" value="ECO:0007669"/>
    <property type="project" value="InterPro"/>
</dbReference>
<dbReference type="AlphaFoldDB" id="A0A1I0NEA7"/>
<keyword evidence="5" id="KW-1185">Reference proteome</keyword>
<organism evidence="4 5">
    <name type="scientific">Roseivirga pacifica</name>
    <dbReference type="NCBI Taxonomy" id="1267423"/>
    <lineage>
        <taxon>Bacteria</taxon>
        <taxon>Pseudomonadati</taxon>
        <taxon>Bacteroidota</taxon>
        <taxon>Cytophagia</taxon>
        <taxon>Cytophagales</taxon>
        <taxon>Roseivirgaceae</taxon>
        <taxon>Roseivirga</taxon>
    </lineage>
</organism>
<dbReference type="PANTHER" id="PTHR34220">
    <property type="entry name" value="SENSOR HISTIDINE KINASE YPDA"/>
    <property type="match status" value="1"/>
</dbReference>
<dbReference type="Gene3D" id="3.30.565.10">
    <property type="entry name" value="Histidine kinase-like ATPase, C-terminal domain"/>
    <property type="match status" value="1"/>
</dbReference>
<dbReference type="GeneID" id="99985865"/>
<evidence type="ECO:0000313" key="4">
    <source>
        <dbReference type="EMBL" id="SEV99648.1"/>
    </source>
</evidence>
<evidence type="ECO:0000259" key="3">
    <source>
        <dbReference type="Pfam" id="PF06580"/>
    </source>
</evidence>
<feature type="transmembrane region" description="Helical" evidence="2">
    <location>
        <begin position="110"/>
        <end position="133"/>
    </location>
</feature>
<keyword evidence="2" id="KW-1133">Transmembrane helix</keyword>
<dbReference type="STRING" id="1267423.SAMN05216290_1134"/>
<keyword evidence="2" id="KW-0472">Membrane</keyword>
<feature type="transmembrane region" description="Helical" evidence="2">
    <location>
        <begin position="71"/>
        <end position="90"/>
    </location>
</feature>
<dbReference type="RefSeq" id="WP_090257538.1">
    <property type="nucleotide sequence ID" value="NZ_FOIR01000001.1"/>
</dbReference>
<evidence type="ECO:0000256" key="2">
    <source>
        <dbReference type="SAM" id="Phobius"/>
    </source>
</evidence>
<dbReference type="PANTHER" id="PTHR34220:SF7">
    <property type="entry name" value="SENSOR HISTIDINE KINASE YPDA"/>
    <property type="match status" value="1"/>
</dbReference>
<sequence>MKWADKRNIIILHVSFWVLFFLFKVFDYANDIPTAMAVKLVVCQHMFSVVGAYAHYFWLLPLLFKRKKLPAYFLGLIVLFACCIAGRFLLESAFISGLFQTDYYSQWTFARGMSMVWTLASFIVFISLIKFTIDRFLFEAQKKEIENEKLNAELNYLKAQINPHFLFNTLHNLNYLAQAKRDETSQVIIKLSNIMRYMIYDAGGKEVALGQELDYINDYLDLEKIRLNRPFNLSFEISADEQLSIAPLILFPFVENAFKHGISDKEEDCWLKISVESNKDELTFKVKNSVLKTNGFNEKQSGLGLKNLERRLALMYPNKHALNITSGDDVFEVSLNIVHTE</sequence>
<evidence type="ECO:0000256" key="1">
    <source>
        <dbReference type="SAM" id="Coils"/>
    </source>
</evidence>
<reference evidence="5" key="1">
    <citation type="submission" date="2016-10" db="EMBL/GenBank/DDBJ databases">
        <authorList>
            <person name="Varghese N."/>
            <person name="Submissions S."/>
        </authorList>
    </citation>
    <scope>NUCLEOTIDE SEQUENCE [LARGE SCALE GENOMIC DNA]</scope>
    <source>
        <strain evidence="5">CGMCC 1.12402</strain>
    </source>
</reference>
<gene>
    <name evidence="4" type="ORF">SAMN05216290_1134</name>
</gene>
<feature type="coiled-coil region" evidence="1">
    <location>
        <begin position="133"/>
        <end position="162"/>
    </location>
</feature>
<dbReference type="OrthoDB" id="9792992at2"/>
<accession>A0A1I0NEA7</accession>
<name>A0A1I0NEA7_9BACT</name>
<keyword evidence="2" id="KW-0812">Transmembrane</keyword>
<dbReference type="SUPFAM" id="SSF55874">
    <property type="entry name" value="ATPase domain of HSP90 chaperone/DNA topoisomerase II/histidine kinase"/>
    <property type="match status" value="1"/>
</dbReference>
<dbReference type="GO" id="GO:0000155">
    <property type="term" value="F:phosphorelay sensor kinase activity"/>
    <property type="evidence" value="ECO:0007669"/>
    <property type="project" value="InterPro"/>
</dbReference>